<feature type="domain" description="DUF4283" evidence="2">
    <location>
        <begin position="359"/>
        <end position="437"/>
    </location>
</feature>
<feature type="compositionally biased region" description="Polar residues" evidence="1">
    <location>
        <begin position="64"/>
        <end position="73"/>
    </location>
</feature>
<evidence type="ECO:0000256" key="1">
    <source>
        <dbReference type="SAM" id="MobiDB-lite"/>
    </source>
</evidence>
<keyword evidence="4" id="KW-1185">Reference proteome</keyword>
<dbReference type="InterPro" id="IPR025558">
    <property type="entry name" value="DUF4283"/>
</dbReference>
<feature type="region of interest" description="Disordered" evidence="1">
    <location>
        <begin position="21"/>
        <end position="73"/>
    </location>
</feature>
<proteinExistence type="predicted"/>
<accession>A0ABQ5I093</accession>
<reference evidence="3" key="2">
    <citation type="submission" date="2022-01" db="EMBL/GenBank/DDBJ databases">
        <authorList>
            <person name="Yamashiro T."/>
            <person name="Shiraishi A."/>
            <person name="Satake H."/>
            <person name="Nakayama K."/>
        </authorList>
    </citation>
    <scope>NUCLEOTIDE SEQUENCE</scope>
</reference>
<dbReference type="PANTHER" id="PTHR31286:SF99">
    <property type="entry name" value="DUF4283 DOMAIN-CONTAINING PROTEIN"/>
    <property type="match status" value="1"/>
</dbReference>
<dbReference type="Proteomes" id="UP001151760">
    <property type="component" value="Unassembled WGS sequence"/>
</dbReference>
<evidence type="ECO:0000313" key="4">
    <source>
        <dbReference type="Proteomes" id="UP001151760"/>
    </source>
</evidence>
<organism evidence="3 4">
    <name type="scientific">Tanacetum coccineum</name>
    <dbReference type="NCBI Taxonomy" id="301880"/>
    <lineage>
        <taxon>Eukaryota</taxon>
        <taxon>Viridiplantae</taxon>
        <taxon>Streptophyta</taxon>
        <taxon>Embryophyta</taxon>
        <taxon>Tracheophyta</taxon>
        <taxon>Spermatophyta</taxon>
        <taxon>Magnoliopsida</taxon>
        <taxon>eudicotyledons</taxon>
        <taxon>Gunneridae</taxon>
        <taxon>Pentapetalae</taxon>
        <taxon>asterids</taxon>
        <taxon>campanulids</taxon>
        <taxon>Asterales</taxon>
        <taxon>Asteraceae</taxon>
        <taxon>Asteroideae</taxon>
        <taxon>Anthemideae</taxon>
        <taxon>Anthemidinae</taxon>
        <taxon>Tanacetum</taxon>
    </lineage>
</organism>
<sequence>MDRRKTPNNGVELLHNVASSMSSMSGKGDVGVSQPRMPIRVTQNPNSGLIRSRVSEEQAEGVSDGTQSNSQYTVLENPNVEPSVNETGNSSDFVPKSLQSMCGSIVQTHNIDDVAKLFGVPLNTLKDIDNFVQDLRLGKREIWPLLSKEKGQEIMDIVCSRYVILSESASMPNATRVNLVEYGVTCDGSPKVSYSSPLVSPSTTINIPRRLDNIDVGATFEVSLTTVGDLRKLINDIEAGKHDELLSGMTNDDRRETMDALGTICNSIQANNNNADVIPCKVSHMDDSINVDESTIPSDLIVQSVDINTKSTFYVGAAGTSEKDQPKVSSNFRTLVADLVFGGVNISIPRKVVKNVSTRFEHTLYGYFIGKRMVFPVVEYYVRNNWAKYGLKRIMMNSKGFFFFKFDSRDGLEAVLEGGPWLIRKSPIILKKWSMETRLLKEELNRIPIWVKLHDVPIQVFEEDDISLIATFIGKPVMLDSYTSSMCNESWGRSSFSRCLIEVNSEADLVDVVTIGIPSLSGDGFTKETIRVEYEWRPPRCDICKIFGHVHDHCPKKVVSPPIVTTSNVVTPIVEKTNDGFQTVSKKKKRKGKYEPNATTSAPKKGVTNVGNTSQSASMLKTTGNSSKKDNLSISNSFSALNDEEENDEEDVENVYDESAHLIHNTKAGGSSSFTTVAG</sequence>
<dbReference type="Pfam" id="PF14111">
    <property type="entry name" value="DUF4283"/>
    <property type="match status" value="1"/>
</dbReference>
<evidence type="ECO:0000259" key="2">
    <source>
        <dbReference type="Pfam" id="PF14111"/>
    </source>
</evidence>
<dbReference type="EMBL" id="BQNB010020203">
    <property type="protein sequence ID" value="GJT93440.1"/>
    <property type="molecule type" value="Genomic_DNA"/>
</dbReference>
<dbReference type="PANTHER" id="PTHR31286">
    <property type="entry name" value="GLYCINE-RICH CELL WALL STRUCTURAL PROTEIN 1.8-LIKE"/>
    <property type="match status" value="1"/>
</dbReference>
<evidence type="ECO:0000313" key="3">
    <source>
        <dbReference type="EMBL" id="GJT93440.1"/>
    </source>
</evidence>
<reference evidence="3" key="1">
    <citation type="journal article" date="2022" name="Int. J. Mol. Sci.">
        <title>Draft Genome of Tanacetum Coccineum: Genomic Comparison of Closely Related Tanacetum-Family Plants.</title>
        <authorList>
            <person name="Yamashiro T."/>
            <person name="Shiraishi A."/>
            <person name="Nakayama K."/>
            <person name="Satake H."/>
        </authorList>
    </citation>
    <scope>NUCLEOTIDE SEQUENCE</scope>
</reference>
<feature type="compositionally biased region" description="Polar residues" evidence="1">
    <location>
        <begin position="609"/>
        <end position="633"/>
    </location>
</feature>
<gene>
    <name evidence="3" type="ORF">Tco_1082285</name>
</gene>
<dbReference type="InterPro" id="IPR040256">
    <property type="entry name" value="At4g02000-like"/>
</dbReference>
<protein>
    <submittedName>
        <fullName evidence="3">Zinc knuckle CX2CX4HX4C containing protein</fullName>
    </submittedName>
</protein>
<feature type="region of interest" description="Disordered" evidence="1">
    <location>
        <begin position="581"/>
        <end position="633"/>
    </location>
</feature>
<comment type="caution">
    <text evidence="3">The sequence shown here is derived from an EMBL/GenBank/DDBJ whole genome shotgun (WGS) entry which is preliminary data.</text>
</comment>
<name>A0ABQ5I093_9ASTR</name>